<dbReference type="AlphaFoldDB" id="A0A6L2MZU3"/>
<sequence length="274" mass="31140">MTLADKAILSGADNRPPMLEKDMYKSWKSLMELYRMNRQHKQMIFESVENGPLIWPTIEENGVSRPRKYSKLTHAKAIQVDFNLQQQQAEFPQLDSGLTVPVLKQGDDPIDAINHMMSFLSVVIASCYPTINNQLRNSSNPRQQATINDGRISLQPVQERQVSFATGDDSDAYYFDYDELNTAKVALKANLSHYGSDVLDEEKDLVITTLNDELRKLIGKDLADNTVTKHNIALEMLKVDVEPIAPKLLNNRTVHSDYLRHTQEQAAILREVVE</sequence>
<evidence type="ECO:0008006" key="2">
    <source>
        <dbReference type="Google" id="ProtNLM"/>
    </source>
</evidence>
<gene>
    <name evidence="1" type="ORF">Tci_051351</name>
</gene>
<proteinExistence type="predicted"/>
<protein>
    <recommendedName>
        <fullName evidence="2">Integrase, catalytic region, zinc finger, CCHC-type, peptidase aspartic, catalytic</fullName>
    </recommendedName>
</protein>
<dbReference type="EMBL" id="BKCJ010007860">
    <property type="protein sequence ID" value="GEU79373.1"/>
    <property type="molecule type" value="Genomic_DNA"/>
</dbReference>
<name>A0A6L2MZU3_TANCI</name>
<reference evidence="1" key="1">
    <citation type="journal article" date="2019" name="Sci. Rep.">
        <title>Draft genome of Tanacetum cinerariifolium, the natural source of mosquito coil.</title>
        <authorList>
            <person name="Yamashiro T."/>
            <person name="Shiraishi A."/>
            <person name="Satake H."/>
            <person name="Nakayama K."/>
        </authorList>
    </citation>
    <scope>NUCLEOTIDE SEQUENCE</scope>
</reference>
<comment type="caution">
    <text evidence="1">The sequence shown here is derived from an EMBL/GenBank/DDBJ whole genome shotgun (WGS) entry which is preliminary data.</text>
</comment>
<organism evidence="1">
    <name type="scientific">Tanacetum cinerariifolium</name>
    <name type="common">Dalmatian daisy</name>
    <name type="synonym">Chrysanthemum cinerariifolium</name>
    <dbReference type="NCBI Taxonomy" id="118510"/>
    <lineage>
        <taxon>Eukaryota</taxon>
        <taxon>Viridiplantae</taxon>
        <taxon>Streptophyta</taxon>
        <taxon>Embryophyta</taxon>
        <taxon>Tracheophyta</taxon>
        <taxon>Spermatophyta</taxon>
        <taxon>Magnoliopsida</taxon>
        <taxon>eudicotyledons</taxon>
        <taxon>Gunneridae</taxon>
        <taxon>Pentapetalae</taxon>
        <taxon>asterids</taxon>
        <taxon>campanulids</taxon>
        <taxon>Asterales</taxon>
        <taxon>Asteraceae</taxon>
        <taxon>Asteroideae</taxon>
        <taxon>Anthemideae</taxon>
        <taxon>Anthemidinae</taxon>
        <taxon>Tanacetum</taxon>
    </lineage>
</organism>
<evidence type="ECO:0000313" key="1">
    <source>
        <dbReference type="EMBL" id="GEU79373.1"/>
    </source>
</evidence>
<accession>A0A6L2MZU3</accession>